<dbReference type="InterPro" id="IPR039999">
    <property type="entry name" value="LYAR"/>
</dbReference>
<feature type="domain" description="U1-type" evidence="9">
    <location>
        <begin position="92"/>
        <end position="126"/>
    </location>
</feature>
<feature type="region of interest" description="Disordered" evidence="8">
    <location>
        <begin position="114"/>
        <end position="210"/>
    </location>
</feature>
<evidence type="ECO:0000256" key="8">
    <source>
        <dbReference type="SAM" id="MobiDB-lite"/>
    </source>
</evidence>
<evidence type="ECO:0000256" key="6">
    <source>
        <dbReference type="ARBA" id="ARBA00023242"/>
    </source>
</evidence>
<organism evidence="10 11">
    <name type="scientific">Stephania yunnanensis</name>
    <dbReference type="NCBI Taxonomy" id="152371"/>
    <lineage>
        <taxon>Eukaryota</taxon>
        <taxon>Viridiplantae</taxon>
        <taxon>Streptophyta</taxon>
        <taxon>Embryophyta</taxon>
        <taxon>Tracheophyta</taxon>
        <taxon>Spermatophyta</taxon>
        <taxon>Magnoliopsida</taxon>
        <taxon>Ranunculales</taxon>
        <taxon>Menispermaceae</taxon>
        <taxon>Menispermoideae</taxon>
        <taxon>Cissampelideae</taxon>
        <taxon>Stephania</taxon>
    </lineage>
</organism>
<dbReference type="PANTHER" id="PTHR13100">
    <property type="entry name" value="CELL GROWTH-REGULATING NUCLEOLAR PROTEIN LYAR"/>
    <property type="match status" value="1"/>
</dbReference>
<dbReference type="FunFam" id="3.30.1490.490:FF:000001">
    <property type="entry name" value="cell growth-regulating nucleolar protein-like"/>
    <property type="match status" value="1"/>
</dbReference>
<evidence type="ECO:0000313" key="10">
    <source>
        <dbReference type="EMBL" id="KAK9142279.1"/>
    </source>
</evidence>
<evidence type="ECO:0000256" key="1">
    <source>
        <dbReference type="ARBA" id="ARBA00004123"/>
    </source>
</evidence>
<dbReference type="FunFam" id="3.30.160.60:FF:001583">
    <property type="entry name" value="UBP1-associated proteins 1C"/>
    <property type="match status" value="1"/>
</dbReference>
<feature type="compositionally biased region" description="Basic and acidic residues" evidence="8">
    <location>
        <begin position="145"/>
        <end position="166"/>
    </location>
</feature>
<evidence type="ECO:0000256" key="3">
    <source>
        <dbReference type="ARBA" id="ARBA00022737"/>
    </source>
</evidence>
<name>A0AAP0JYR0_9MAGN</name>
<dbReference type="GO" id="GO:0000122">
    <property type="term" value="P:negative regulation of transcription by RNA polymerase II"/>
    <property type="evidence" value="ECO:0007669"/>
    <property type="project" value="TreeGrafter"/>
</dbReference>
<keyword evidence="11" id="KW-1185">Reference proteome</keyword>
<dbReference type="Pfam" id="PF08790">
    <property type="entry name" value="zf-LYAR"/>
    <property type="match status" value="1"/>
</dbReference>
<dbReference type="Gene3D" id="3.30.160.60">
    <property type="entry name" value="Classic Zinc Finger"/>
    <property type="match status" value="1"/>
</dbReference>
<dbReference type="Proteomes" id="UP001420932">
    <property type="component" value="Unassembled WGS sequence"/>
</dbReference>
<dbReference type="SMART" id="SM00451">
    <property type="entry name" value="ZnF_U1"/>
    <property type="match status" value="1"/>
</dbReference>
<dbReference type="InterPro" id="IPR036236">
    <property type="entry name" value="Znf_C2H2_sf"/>
</dbReference>
<dbReference type="Pfam" id="PF25879">
    <property type="entry name" value="WHD_LYAR"/>
    <property type="match status" value="1"/>
</dbReference>
<dbReference type="Gene3D" id="3.30.1490.490">
    <property type="match status" value="1"/>
</dbReference>
<dbReference type="GO" id="GO:0003677">
    <property type="term" value="F:DNA binding"/>
    <property type="evidence" value="ECO:0007669"/>
    <property type="project" value="InterPro"/>
</dbReference>
<keyword evidence="4 7" id="KW-0863">Zinc-finger</keyword>
<dbReference type="PANTHER" id="PTHR13100:SF10">
    <property type="entry name" value="CELL GROWTH-REGULATING NUCLEOLAR PROTEIN"/>
    <property type="match status" value="1"/>
</dbReference>
<dbReference type="GO" id="GO:0008270">
    <property type="term" value="F:zinc ion binding"/>
    <property type="evidence" value="ECO:0007669"/>
    <property type="project" value="UniProtKB-KW"/>
</dbReference>
<evidence type="ECO:0000313" key="11">
    <source>
        <dbReference type="Proteomes" id="UP001420932"/>
    </source>
</evidence>
<proteinExistence type="predicted"/>
<accession>A0AAP0JYR0</accession>
<dbReference type="InterPro" id="IPR014898">
    <property type="entry name" value="Znf_C2H2_LYAR"/>
</dbReference>
<evidence type="ECO:0000256" key="7">
    <source>
        <dbReference type="PROSITE-ProRule" id="PRU01145"/>
    </source>
</evidence>
<keyword evidence="5" id="KW-0862">Zinc</keyword>
<dbReference type="AlphaFoldDB" id="A0AAP0JYR0"/>
<evidence type="ECO:0000256" key="4">
    <source>
        <dbReference type="ARBA" id="ARBA00022771"/>
    </source>
</evidence>
<feature type="compositionally biased region" description="Basic and acidic residues" evidence="8">
    <location>
        <begin position="73"/>
        <end position="83"/>
    </location>
</feature>
<evidence type="ECO:0000256" key="5">
    <source>
        <dbReference type="ARBA" id="ARBA00022833"/>
    </source>
</evidence>
<dbReference type="Pfam" id="PF12874">
    <property type="entry name" value="zf-met"/>
    <property type="match status" value="1"/>
</dbReference>
<comment type="subcellular location">
    <subcellularLocation>
        <location evidence="1">Nucleus</location>
    </subcellularLocation>
</comment>
<dbReference type="GO" id="GO:0005730">
    <property type="term" value="C:nucleolus"/>
    <property type="evidence" value="ECO:0007669"/>
    <property type="project" value="TreeGrafter"/>
</dbReference>
<dbReference type="SUPFAM" id="SSF57667">
    <property type="entry name" value="beta-beta-alpha zinc fingers"/>
    <property type="match status" value="3"/>
</dbReference>
<keyword evidence="2" id="KW-0479">Metal-binding</keyword>
<feature type="region of interest" description="Disordered" evidence="8">
    <location>
        <begin position="56"/>
        <end position="88"/>
    </location>
</feature>
<protein>
    <recommendedName>
        <fullName evidence="9">U1-type domain-containing protein</fullName>
    </recommendedName>
</protein>
<dbReference type="EMBL" id="JBBNAF010000005">
    <property type="protein sequence ID" value="KAK9142279.1"/>
    <property type="molecule type" value="Genomic_DNA"/>
</dbReference>
<keyword evidence="3" id="KW-0677">Repeat</keyword>
<sequence length="324" mass="35566">MVWFQCEDCGENLKKPKLANHFKICSAYKLSCIDCGETFGQQSVQSHTQCVTEAEKYGPKGQGKTPNVTPAKSKNDSKQKPDVDVNVGLSSRPPWHCSLCNTSATSKQTLLLHAEGKKHRAKARAFHASKQPPKPVEDPSNAKQPSDDDRKGESALTNDEAKEEALKATQCNGTVEENGSLSGKKKRKHGGSDSGSDSGNIGNEVGEKSNGEVIQAKLAKEEPKRLKQETLAFAAEEDEQAGVTQESSDQKIKWKKLITSILKSCPDGALKMKKLQKLVLKSVQESGTTLDESKLKETIGDKAIYASQYHIDINYFRSIYSRHM</sequence>
<evidence type="ECO:0000259" key="9">
    <source>
        <dbReference type="SMART" id="SM00451"/>
    </source>
</evidence>
<gene>
    <name evidence="10" type="ORF">Syun_011679</name>
</gene>
<comment type="caution">
    <text evidence="10">The sequence shown here is derived from an EMBL/GenBank/DDBJ whole genome shotgun (WGS) entry which is preliminary data.</text>
</comment>
<reference evidence="10 11" key="1">
    <citation type="submission" date="2024-01" db="EMBL/GenBank/DDBJ databases">
        <title>Genome assemblies of Stephania.</title>
        <authorList>
            <person name="Yang L."/>
        </authorList>
    </citation>
    <scope>NUCLEOTIDE SEQUENCE [LARGE SCALE GENOMIC DNA]</scope>
    <source>
        <strain evidence="10">YNDBR</strain>
        <tissue evidence="10">Leaf</tissue>
    </source>
</reference>
<dbReference type="InterPro" id="IPR058719">
    <property type="entry name" value="WHD_LYAR"/>
</dbReference>
<dbReference type="InterPro" id="IPR013087">
    <property type="entry name" value="Znf_C2H2_type"/>
</dbReference>
<evidence type="ECO:0000256" key="2">
    <source>
        <dbReference type="ARBA" id="ARBA00022723"/>
    </source>
</evidence>
<dbReference type="PROSITE" id="PS51804">
    <property type="entry name" value="ZF_C2HC_LYAR"/>
    <property type="match status" value="2"/>
</dbReference>
<feature type="compositionally biased region" description="Basic residues" evidence="8">
    <location>
        <begin position="116"/>
        <end position="127"/>
    </location>
</feature>
<dbReference type="InterPro" id="IPR003604">
    <property type="entry name" value="Matrin/U1-like-C_Znf_C2H2"/>
</dbReference>
<dbReference type="GO" id="GO:0006364">
    <property type="term" value="P:rRNA processing"/>
    <property type="evidence" value="ECO:0007669"/>
    <property type="project" value="TreeGrafter"/>
</dbReference>
<keyword evidence="6" id="KW-0539">Nucleus</keyword>